<dbReference type="EMBL" id="BMEV01000022">
    <property type="protein sequence ID" value="GGH75177.1"/>
    <property type="molecule type" value="Genomic_DNA"/>
</dbReference>
<keyword evidence="5 10" id="KW-0500">Molybdenum</keyword>
<evidence type="ECO:0000256" key="8">
    <source>
        <dbReference type="ARBA" id="ARBA00023136"/>
    </source>
</evidence>
<dbReference type="GO" id="GO:0015098">
    <property type="term" value="F:molybdate ion transmembrane transporter activity"/>
    <property type="evidence" value="ECO:0007669"/>
    <property type="project" value="UniProtKB-UniRule"/>
</dbReference>
<dbReference type="CDD" id="cd06261">
    <property type="entry name" value="TM_PBP2"/>
    <property type="match status" value="1"/>
</dbReference>
<evidence type="ECO:0000313" key="12">
    <source>
        <dbReference type="EMBL" id="GGH75177.1"/>
    </source>
</evidence>
<dbReference type="AlphaFoldDB" id="A0A8J2ZSQ5"/>
<feature type="transmembrane region" description="Helical" evidence="9">
    <location>
        <begin position="47"/>
        <end position="66"/>
    </location>
</feature>
<dbReference type="PANTHER" id="PTHR30183:SF3">
    <property type="entry name" value="MOLYBDENUM TRANSPORT SYSTEM PERMEASE PROTEIN MODB"/>
    <property type="match status" value="1"/>
</dbReference>
<keyword evidence="6 9" id="KW-0812">Transmembrane</keyword>
<evidence type="ECO:0000256" key="7">
    <source>
        <dbReference type="ARBA" id="ARBA00022989"/>
    </source>
</evidence>
<keyword evidence="7 9" id="KW-1133">Transmembrane helix</keyword>
<dbReference type="GO" id="GO:0005886">
    <property type="term" value="C:plasma membrane"/>
    <property type="evidence" value="ECO:0007669"/>
    <property type="project" value="UniProtKB-SubCell"/>
</dbReference>
<reference evidence="12" key="1">
    <citation type="journal article" date="2014" name="Int. J. Syst. Evol. Microbiol.">
        <title>Complete genome sequence of Corynebacterium casei LMG S-19264T (=DSM 44701T), isolated from a smear-ripened cheese.</title>
        <authorList>
            <consortium name="US DOE Joint Genome Institute (JGI-PGF)"/>
            <person name="Walter F."/>
            <person name="Albersmeier A."/>
            <person name="Kalinowski J."/>
            <person name="Ruckert C."/>
        </authorList>
    </citation>
    <scope>NUCLEOTIDE SEQUENCE</scope>
    <source>
        <strain evidence="12">CGMCC 1.12360</strain>
    </source>
</reference>
<evidence type="ECO:0000256" key="1">
    <source>
        <dbReference type="ARBA" id="ARBA00004651"/>
    </source>
</evidence>
<evidence type="ECO:0000256" key="9">
    <source>
        <dbReference type="RuleBase" id="RU363032"/>
    </source>
</evidence>
<accession>A0A8J2ZSQ5</accession>
<dbReference type="InterPro" id="IPR011867">
    <property type="entry name" value="ModB_ABC"/>
</dbReference>
<dbReference type="NCBIfam" id="TIGR02141">
    <property type="entry name" value="modB_ABC"/>
    <property type="match status" value="1"/>
</dbReference>
<evidence type="ECO:0000256" key="4">
    <source>
        <dbReference type="ARBA" id="ARBA00022475"/>
    </source>
</evidence>
<sequence length="221" mass="24141">MEWSWHPVQLSFYVAGTATFITFLLAVFAVFAVAVKKRKGRTLIETVFFMPLVLPPSVIGFILIVIFGNEGFIGKLIYRLTNSSVLFTSTAAVIAAVTVSFPLVYQSLKSGFLSVDKNIINAAKVDGATDWTIFWKIILPLAKGSALTGVILGFTRGFGEFGATFMFAGNIPGKTQTIPTAIYLAIEMGEMKIASYYALISIAFSFLFLSIIHLKDKKKPA</sequence>
<evidence type="ECO:0000256" key="6">
    <source>
        <dbReference type="ARBA" id="ARBA00022692"/>
    </source>
</evidence>
<dbReference type="Pfam" id="PF00528">
    <property type="entry name" value="BPD_transp_1"/>
    <property type="match status" value="1"/>
</dbReference>
<feature type="transmembrane region" description="Helical" evidence="9">
    <location>
        <begin position="86"/>
        <end position="105"/>
    </location>
</feature>
<evidence type="ECO:0000259" key="11">
    <source>
        <dbReference type="PROSITE" id="PS50928"/>
    </source>
</evidence>
<dbReference type="SUPFAM" id="SSF161098">
    <property type="entry name" value="MetI-like"/>
    <property type="match status" value="1"/>
</dbReference>
<evidence type="ECO:0000313" key="13">
    <source>
        <dbReference type="Proteomes" id="UP000602050"/>
    </source>
</evidence>
<comment type="similarity">
    <text evidence="2 10">Belongs to the binding-protein-dependent transport system permease family. CysTW subfamily.</text>
</comment>
<keyword evidence="3 9" id="KW-0813">Transport</keyword>
<dbReference type="RefSeq" id="WP_229733582.1">
    <property type="nucleotide sequence ID" value="NZ_BMEV01000022.1"/>
</dbReference>
<feature type="transmembrane region" description="Helical" evidence="9">
    <location>
        <begin position="196"/>
        <end position="214"/>
    </location>
</feature>
<keyword evidence="13" id="KW-1185">Reference proteome</keyword>
<comment type="caution">
    <text evidence="12">The sequence shown here is derived from an EMBL/GenBank/DDBJ whole genome shotgun (WGS) entry which is preliminary data.</text>
</comment>
<gene>
    <name evidence="12" type="ORF">GCM10010978_14770</name>
</gene>
<comment type="caution">
    <text evidence="10">Lacks conserved residue(s) required for the propagation of feature annotation.</text>
</comment>
<protein>
    <recommendedName>
        <fullName evidence="10">Molybdenum transport system permease</fullName>
    </recommendedName>
</protein>
<proteinExistence type="inferred from homology"/>
<feature type="transmembrane region" description="Helical" evidence="9">
    <location>
        <begin position="12"/>
        <end position="35"/>
    </location>
</feature>
<dbReference type="Gene3D" id="1.10.3720.10">
    <property type="entry name" value="MetI-like"/>
    <property type="match status" value="1"/>
</dbReference>
<keyword evidence="8 9" id="KW-0472">Membrane</keyword>
<keyword evidence="4 10" id="KW-1003">Cell membrane</keyword>
<dbReference type="Proteomes" id="UP000602050">
    <property type="component" value="Unassembled WGS sequence"/>
</dbReference>
<reference evidence="12" key="2">
    <citation type="submission" date="2020-09" db="EMBL/GenBank/DDBJ databases">
        <authorList>
            <person name="Sun Q."/>
            <person name="Zhou Y."/>
        </authorList>
    </citation>
    <scope>NUCLEOTIDE SEQUENCE</scope>
    <source>
        <strain evidence="12">CGMCC 1.12360</strain>
    </source>
</reference>
<dbReference type="PROSITE" id="PS50928">
    <property type="entry name" value="ABC_TM1"/>
    <property type="match status" value="1"/>
</dbReference>
<name>A0A8J2ZSQ5_9BACI</name>
<evidence type="ECO:0000256" key="5">
    <source>
        <dbReference type="ARBA" id="ARBA00022505"/>
    </source>
</evidence>
<evidence type="ECO:0000256" key="3">
    <source>
        <dbReference type="ARBA" id="ARBA00022448"/>
    </source>
</evidence>
<dbReference type="PANTHER" id="PTHR30183">
    <property type="entry name" value="MOLYBDENUM TRANSPORT SYSTEM PERMEASE PROTEIN MODB"/>
    <property type="match status" value="1"/>
</dbReference>
<evidence type="ECO:0000256" key="2">
    <source>
        <dbReference type="ARBA" id="ARBA00007069"/>
    </source>
</evidence>
<evidence type="ECO:0000256" key="10">
    <source>
        <dbReference type="RuleBase" id="RU365097"/>
    </source>
</evidence>
<organism evidence="12 13">
    <name type="scientific">Compostibacillus humi</name>
    <dbReference type="NCBI Taxonomy" id="1245525"/>
    <lineage>
        <taxon>Bacteria</taxon>
        <taxon>Bacillati</taxon>
        <taxon>Bacillota</taxon>
        <taxon>Bacilli</taxon>
        <taxon>Bacillales</taxon>
        <taxon>Bacillaceae</taxon>
        <taxon>Compostibacillus</taxon>
    </lineage>
</organism>
<dbReference type="InterPro" id="IPR035906">
    <property type="entry name" value="MetI-like_sf"/>
</dbReference>
<dbReference type="InterPro" id="IPR000515">
    <property type="entry name" value="MetI-like"/>
</dbReference>
<comment type="subcellular location">
    <subcellularLocation>
        <location evidence="1 9">Cell membrane</location>
        <topology evidence="1 9">Multi-pass membrane protein</topology>
    </subcellularLocation>
</comment>
<comment type="function">
    <text evidence="10">Part of the binding-protein-dependent transport system for molybdenum; probably responsible for the translocation of the substrate across the membrane.</text>
</comment>
<feature type="domain" description="ABC transmembrane type-1" evidence="11">
    <location>
        <begin position="8"/>
        <end position="212"/>
    </location>
</feature>